<feature type="chain" id="PRO_5001761286" description="DUF5643 domain-containing protein" evidence="1">
    <location>
        <begin position="26"/>
        <end position="281"/>
    </location>
</feature>
<dbReference type="AlphaFoldDB" id="A0A081P358"/>
<dbReference type="Pfam" id="PF18705">
    <property type="entry name" value="DUF5643"/>
    <property type="match status" value="1"/>
</dbReference>
<dbReference type="OrthoDB" id="2541898at2"/>
<organism evidence="3 4">
    <name type="scientific">Paenibacillus tyrfis</name>
    <dbReference type="NCBI Taxonomy" id="1501230"/>
    <lineage>
        <taxon>Bacteria</taxon>
        <taxon>Bacillati</taxon>
        <taxon>Bacillota</taxon>
        <taxon>Bacilli</taxon>
        <taxon>Bacillales</taxon>
        <taxon>Paenibacillaceae</taxon>
        <taxon>Paenibacillus</taxon>
    </lineage>
</organism>
<accession>A0A081P358</accession>
<comment type="caution">
    <text evidence="3">The sequence shown here is derived from an EMBL/GenBank/DDBJ whole genome shotgun (WGS) entry which is preliminary data.</text>
</comment>
<evidence type="ECO:0000313" key="4">
    <source>
        <dbReference type="Proteomes" id="UP000028123"/>
    </source>
</evidence>
<sequence length="281" mass="30769">MKKTTIAVLSAAVLLGGLAPLAVRADATAVSANQTAAVPIATQDTKTFNLNPAIQKQYGGTTFTLKSLSASPETTEFVLARHVPDGIAKEVDEQLMKMSYLVTDDNGWIYEYQKANEKGQEQPDGSFVPYYTENVEPLQGKPKELTIRPYVGGWYDDTSTMFSDKANVTAPLTGQYPLTLDQGKIGSMSVTGVDFGKDKTILKLAITGETASVQKTGTWLVQNGKQLDVTRTELVSVEDGVYQYELEFPAVDRTAPLEVLTKRMMPVTFLKELEMKVQLPQ</sequence>
<dbReference type="InterPro" id="IPR040680">
    <property type="entry name" value="DUF5643"/>
</dbReference>
<dbReference type="Gene3D" id="2.60.40.1640">
    <property type="entry name" value="Conserved domain protein"/>
    <property type="match status" value="1"/>
</dbReference>
<evidence type="ECO:0000313" key="3">
    <source>
        <dbReference type="EMBL" id="KEQ25131.1"/>
    </source>
</evidence>
<feature type="domain" description="DUF5643" evidence="2">
    <location>
        <begin position="45"/>
        <end position="163"/>
    </location>
</feature>
<gene>
    <name evidence="3" type="ORF">ET33_05435</name>
</gene>
<evidence type="ECO:0000256" key="1">
    <source>
        <dbReference type="SAM" id="SignalP"/>
    </source>
</evidence>
<dbReference type="eggNOG" id="COG5662">
    <property type="taxonomic scope" value="Bacteria"/>
</dbReference>
<dbReference type="RefSeq" id="WP_036683681.1">
    <property type="nucleotide sequence ID" value="NZ_JNVM01000012.1"/>
</dbReference>
<keyword evidence="4" id="KW-1185">Reference proteome</keyword>
<dbReference type="EMBL" id="JNVM01000012">
    <property type="protein sequence ID" value="KEQ25131.1"/>
    <property type="molecule type" value="Genomic_DNA"/>
</dbReference>
<feature type="signal peptide" evidence="1">
    <location>
        <begin position="1"/>
        <end position="25"/>
    </location>
</feature>
<reference evidence="3 4" key="1">
    <citation type="submission" date="2014-06" db="EMBL/GenBank/DDBJ databases">
        <title>Draft genome sequence of Paenibacillus sp. MSt1.</title>
        <authorList>
            <person name="Aw Y.K."/>
            <person name="Ong K.S."/>
            <person name="Gan H.M."/>
            <person name="Lee S.M."/>
        </authorList>
    </citation>
    <scope>NUCLEOTIDE SEQUENCE [LARGE SCALE GENOMIC DNA]</scope>
    <source>
        <strain evidence="3 4">MSt1</strain>
    </source>
</reference>
<evidence type="ECO:0000259" key="2">
    <source>
        <dbReference type="Pfam" id="PF18705"/>
    </source>
</evidence>
<keyword evidence="1" id="KW-0732">Signal</keyword>
<proteinExistence type="predicted"/>
<dbReference type="Proteomes" id="UP000028123">
    <property type="component" value="Unassembled WGS sequence"/>
</dbReference>
<name>A0A081P358_9BACL</name>
<protein>
    <recommendedName>
        <fullName evidence="2">DUF5643 domain-containing protein</fullName>
    </recommendedName>
</protein>